<feature type="transmembrane region" description="Helical" evidence="5">
    <location>
        <begin position="15"/>
        <end position="35"/>
    </location>
</feature>
<feature type="transmembrane region" description="Helical" evidence="5">
    <location>
        <begin position="47"/>
        <end position="67"/>
    </location>
</feature>
<dbReference type="RefSeq" id="WP_089658411.1">
    <property type="nucleotide sequence ID" value="NZ_FNGH01000007.1"/>
</dbReference>
<comment type="subcellular location">
    <subcellularLocation>
        <location evidence="1">Membrane</location>
        <topology evidence="1">Multi-pass membrane protein</topology>
    </subcellularLocation>
</comment>
<evidence type="ECO:0000256" key="1">
    <source>
        <dbReference type="ARBA" id="ARBA00004141"/>
    </source>
</evidence>
<evidence type="ECO:0000256" key="5">
    <source>
        <dbReference type="SAM" id="Phobius"/>
    </source>
</evidence>
<evidence type="ECO:0000313" key="7">
    <source>
        <dbReference type="EMBL" id="SDL82558.1"/>
    </source>
</evidence>
<dbReference type="AlphaFoldDB" id="A0A1G9N7V2"/>
<feature type="transmembrane region" description="Helical" evidence="5">
    <location>
        <begin position="282"/>
        <end position="299"/>
    </location>
</feature>
<evidence type="ECO:0000256" key="4">
    <source>
        <dbReference type="ARBA" id="ARBA00023136"/>
    </source>
</evidence>
<keyword evidence="8" id="KW-1185">Reference proteome</keyword>
<sequence length="314" mass="32575">MSNARVPRKGADRNGLYALGCLLLVGTFLALSLVVAKLADGAGAPRLTFLMAAMTGAGIVLSAIGAMQRKTMRINLRSLEYATVAGALFAVPNALAFLAIRHVGAGFISLSFAFPILITWVLAVWLSLERLRALRLLGVLLGLSGGLVLAMAKAGGAGDALGWVLLVLAMPLLIALGNIYRTLRWPTGTSPVFLAALMMFGGAATLLPFVLLFEPGQFPALLTSGAAMQLLLVEIAVFSVLYLFYFVLQKLAGPVYLSQIGTVAALVGTLIAVLALGEAPPPNLGLAALLVALGTLLFHRGARAASIPKGATTT</sequence>
<dbReference type="GO" id="GO:0016020">
    <property type="term" value="C:membrane"/>
    <property type="evidence" value="ECO:0007669"/>
    <property type="project" value="UniProtKB-SubCell"/>
</dbReference>
<dbReference type="InterPro" id="IPR050638">
    <property type="entry name" value="AA-Vitamin_Transporters"/>
</dbReference>
<accession>A0A1G9N7V2</accession>
<dbReference type="PANTHER" id="PTHR32322">
    <property type="entry name" value="INNER MEMBRANE TRANSPORTER"/>
    <property type="match status" value="1"/>
</dbReference>
<evidence type="ECO:0000259" key="6">
    <source>
        <dbReference type="Pfam" id="PF00892"/>
    </source>
</evidence>
<evidence type="ECO:0000256" key="3">
    <source>
        <dbReference type="ARBA" id="ARBA00022989"/>
    </source>
</evidence>
<proteinExistence type="predicted"/>
<feature type="transmembrane region" description="Helical" evidence="5">
    <location>
        <begin position="255"/>
        <end position="276"/>
    </location>
</feature>
<feature type="transmembrane region" description="Helical" evidence="5">
    <location>
        <begin position="192"/>
        <end position="213"/>
    </location>
</feature>
<gene>
    <name evidence="7" type="ORF">SAMN05192555_10766</name>
</gene>
<feature type="transmembrane region" description="Helical" evidence="5">
    <location>
        <begin position="225"/>
        <end position="248"/>
    </location>
</feature>
<feature type="transmembrane region" description="Helical" evidence="5">
    <location>
        <begin position="160"/>
        <end position="180"/>
    </location>
</feature>
<feature type="transmembrane region" description="Helical" evidence="5">
    <location>
        <begin position="106"/>
        <end position="126"/>
    </location>
</feature>
<reference evidence="8" key="1">
    <citation type="submission" date="2016-10" db="EMBL/GenBank/DDBJ databases">
        <authorList>
            <person name="Varghese N."/>
            <person name="Submissions S."/>
        </authorList>
    </citation>
    <scope>NUCLEOTIDE SEQUENCE [LARGE SCALE GENOMIC DNA]</scope>
    <source>
        <strain evidence="8">AAP</strain>
    </source>
</reference>
<dbReference type="InterPro" id="IPR000620">
    <property type="entry name" value="EamA_dom"/>
</dbReference>
<evidence type="ECO:0000256" key="2">
    <source>
        <dbReference type="ARBA" id="ARBA00022692"/>
    </source>
</evidence>
<feature type="transmembrane region" description="Helical" evidence="5">
    <location>
        <begin position="79"/>
        <end position="100"/>
    </location>
</feature>
<dbReference type="STRING" id="48727.SAMN05192555_10766"/>
<evidence type="ECO:0000313" key="8">
    <source>
        <dbReference type="Proteomes" id="UP000199107"/>
    </source>
</evidence>
<dbReference type="Proteomes" id="UP000199107">
    <property type="component" value="Unassembled WGS sequence"/>
</dbReference>
<feature type="domain" description="EamA" evidence="6">
    <location>
        <begin position="20"/>
        <end position="149"/>
    </location>
</feature>
<keyword evidence="2 5" id="KW-0812">Transmembrane</keyword>
<protein>
    <submittedName>
        <fullName evidence="7">EamA-like transporter family protein</fullName>
    </submittedName>
</protein>
<dbReference type="PANTHER" id="PTHR32322:SF2">
    <property type="entry name" value="EAMA DOMAIN-CONTAINING PROTEIN"/>
    <property type="match status" value="1"/>
</dbReference>
<keyword evidence="4 5" id="KW-0472">Membrane</keyword>
<dbReference type="EMBL" id="FNGH01000007">
    <property type="protein sequence ID" value="SDL82558.1"/>
    <property type="molecule type" value="Genomic_DNA"/>
</dbReference>
<organism evidence="7 8">
    <name type="scientific">Franzmannia pantelleriensis</name>
    <dbReference type="NCBI Taxonomy" id="48727"/>
    <lineage>
        <taxon>Bacteria</taxon>
        <taxon>Pseudomonadati</taxon>
        <taxon>Pseudomonadota</taxon>
        <taxon>Gammaproteobacteria</taxon>
        <taxon>Oceanospirillales</taxon>
        <taxon>Halomonadaceae</taxon>
        <taxon>Franzmannia</taxon>
    </lineage>
</organism>
<dbReference type="Pfam" id="PF00892">
    <property type="entry name" value="EamA"/>
    <property type="match status" value="1"/>
</dbReference>
<feature type="transmembrane region" description="Helical" evidence="5">
    <location>
        <begin position="133"/>
        <end position="154"/>
    </location>
</feature>
<name>A0A1G9N7V2_9GAMM</name>
<dbReference type="OrthoDB" id="8688375at2"/>
<keyword evidence="3 5" id="KW-1133">Transmembrane helix</keyword>